<organism evidence="8 9">
    <name type="scientific">Rhizobium oryzihabitans</name>
    <dbReference type="NCBI Taxonomy" id="2267833"/>
    <lineage>
        <taxon>Bacteria</taxon>
        <taxon>Pseudomonadati</taxon>
        <taxon>Pseudomonadota</taxon>
        <taxon>Alphaproteobacteria</taxon>
        <taxon>Hyphomicrobiales</taxon>
        <taxon>Rhizobiaceae</taxon>
        <taxon>Rhizobium/Agrobacterium group</taxon>
        <taxon>Rhizobium</taxon>
    </lineage>
</organism>
<keyword evidence="5" id="KW-0472">Membrane</keyword>
<dbReference type="KEGG" id="roy:G3A56_27790"/>
<dbReference type="InterPro" id="IPR049855">
    <property type="entry name" value="DotG/IcmE-like_C"/>
</dbReference>
<evidence type="ECO:0000256" key="3">
    <source>
        <dbReference type="ARBA" id="ARBA00022692"/>
    </source>
</evidence>
<dbReference type="EMBL" id="CP048639">
    <property type="protein sequence ID" value="QIB41598.1"/>
    <property type="molecule type" value="Genomic_DNA"/>
</dbReference>
<evidence type="ECO:0000256" key="5">
    <source>
        <dbReference type="ARBA" id="ARBA00023136"/>
    </source>
</evidence>
<dbReference type="InterPro" id="IPR042217">
    <property type="entry name" value="T4SS_VirB10/TrbI"/>
</dbReference>
<reference evidence="8 9" key="1">
    <citation type="submission" date="2020-02" db="EMBL/GenBank/DDBJ databases">
        <title>Plant-Promoting Endophytic Bacterium Rhizobium oryzihabitans sp. nov., Isolated from the Root of Rice.</title>
        <authorList>
            <person name="zhao J."/>
            <person name="Zhang G."/>
        </authorList>
    </citation>
    <scope>NUCLEOTIDE SEQUENCE [LARGE SCALE GENOMIC DNA]</scope>
    <source>
        <strain evidence="8 9">M15</strain>
        <plasmid evidence="8 9">p7</plasmid>
    </source>
</reference>
<dbReference type="Gene3D" id="2.40.128.260">
    <property type="entry name" value="Type IV secretion system, VirB10/TraB/TrbI"/>
    <property type="match status" value="1"/>
</dbReference>
<evidence type="ECO:0000313" key="9">
    <source>
        <dbReference type="Proteomes" id="UP000464865"/>
    </source>
</evidence>
<name>A0A7L5BRS4_9HYPH</name>
<feature type="chain" id="PRO_5029768677" description="TrbI/VirB10 family protein" evidence="7">
    <location>
        <begin position="21"/>
        <end position="390"/>
    </location>
</feature>
<keyword evidence="8" id="KW-0614">Plasmid</keyword>
<protein>
    <recommendedName>
        <fullName evidence="10">TrbI/VirB10 family protein</fullName>
    </recommendedName>
</protein>
<dbReference type="Pfam" id="PF03743">
    <property type="entry name" value="TrbI"/>
    <property type="match status" value="1"/>
</dbReference>
<feature type="compositionally biased region" description="Basic and acidic residues" evidence="6">
    <location>
        <begin position="93"/>
        <end position="109"/>
    </location>
</feature>
<accession>A0A7L5BRS4</accession>
<evidence type="ECO:0000256" key="1">
    <source>
        <dbReference type="ARBA" id="ARBA00004167"/>
    </source>
</evidence>
<evidence type="ECO:0008006" key="10">
    <source>
        <dbReference type="Google" id="ProtNLM"/>
    </source>
</evidence>
<sequence>MNKLVIGAAGALVVAIGAGAFMLSGQTAPDRGAGTASNLPNGQNVPRNDQMTPVDTNEANRRATVNNEDAQQARQGGRDYQAPTVITGVGPADKGEEPVVPPEKKAEPEERVIKETTERTVYVTQVPVQQPVSDQAARAAIQAQIDALARGGNGNGGNAPRVQMATQKYKAPEVKEEKQAGPVAKPQPKMVMLARTGDVIFARLDRAFNSDDPGAPIIVSLDDVIYDPARGTRNGPLTGMRLVGQISYSDNQAAISFNQIVTNTGAQFPVTAIAVSETQARTGIAADVDKHTLQRYSGLFLSSILQGVGQVGQQLVQNNRTVAVSDGVIVSGREPVNYGQAALAALQPLGQNLSQAAASNFSRPPTMSAPAGMGLGVVFLAPVVIPQGVR</sequence>
<dbReference type="CDD" id="cd16431">
    <property type="entry name" value="IcmE"/>
    <property type="match status" value="1"/>
</dbReference>
<evidence type="ECO:0000313" key="8">
    <source>
        <dbReference type="EMBL" id="QIB41598.1"/>
    </source>
</evidence>
<gene>
    <name evidence="8" type="ORF">G3A56_27790</name>
</gene>
<evidence type="ECO:0000256" key="6">
    <source>
        <dbReference type="SAM" id="MobiDB-lite"/>
    </source>
</evidence>
<evidence type="ECO:0000256" key="7">
    <source>
        <dbReference type="SAM" id="SignalP"/>
    </source>
</evidence>
<keyword evidence="7" id="KW-0732">Signal</keyword>
<dbReference type="AlphaFoldDB" id="A0A7L5BRS4"/>
<dbReference type="Proteomes" id="UP000464865">
    <property type="component" value="Plasmid p7"/>
</dbReference>
<dbReference type="GO" id="GO:0016020">
    <property type="term" value="C:membrane"/>
    <property type="evidence" value="ECO:0007669"/>
    <property type="project" value="UniProtKB-SubCell"/>
</dbReference>
<keyword evidence="9" id="KW-1185">Reference proteome</keyword>
<comment type="subcellular location">
    <subcellularLocation>
        <location evidence="1">Membrane</location>
        <topology evidence="1">Single-pass membrane protein</topology>
    </subcellularLocation>
</comment>
<dbReference type="InterPro" id="IPR005498">
    <property type="entry name" value="T4SS_VirB10/TraB/TrbI"/>
</dbReference>
<keyword evidence="4" id="KW-1133">Transmembrane helix</keyword>
<feature type="region of interest" description="Disordered" evidence="6">
    <location>
        <begin position="29"/>
        <end position="109"/>
    </location>
</feature>
<feature type="signal peptide" evidence="7">
    <location>
        <begin position="1"/>
        <end position="20"/>
    </location>
</feature>
<proteinExistence type="inferred from homology"/>
<geneLocation type="plasmid" evidence="8 9">
    <name>p7</name>
</geneLocation>
<keyword evidence="3" id="KW-0812">Transmembrane</keyword>
<evidence type="ECO:0000256" key="2">
    <source>
        <dbReference type="ARBA" id="ARBA00010265"/>
    </source>
</evidence>
<feature type="compositionally biased region" description="Polar residues" evidence="6">
    <location>
        <begin position="35"/>
        <end position="74"/>
    </location>
</feature>
<comment type="similarity">
    <text evidence="2">Belongs to the TrbI/VirB10 family.</text>
</comment>
<dbReference type="RefSeq" id="WP_130519722.1">
    <property type="nucleotide sequence ID" value="NZ_CP048639.1"/>
</dbReference>
<evidence type="ECO:0000256" key="4">
    <source>
        <dbReference type="ARBA" id="ARBA00022989"/>
    </source>
</evidence>